<dbReference type="AlphaFoldDB" id="A0A7G7GAM0"/>
<protein>
    <submittedName>
        <fullName evidence="2">DUF481 domain-containing protein</fullName>
    </submittedName>
</protein>
<evidence type="ECO:0000256" key="1">
    <source>
        <dbReference type="SAM" id="SignalP"/>
    </source>
</evidence>
<evidence type="ECO:0000313" key="2">
    <source>
        <dbReference type="EMBL" id="QNF34204.1"/>
    </source>
</evidence>
<sequence>MITAFRQLFYHLPVLILVIMAFPAVAQQPTNLPTSPILSDSVIAVAAPDALPKKRPAIIDSLSYRFIGDGNFSRGNVNRSLLVLRAELIFLGPVINISSNPRFTYGTLNRVLAERDTYVDLFVDVFKKRKVYVFGLGTIERSNLRGIDLRQLAGAGVGFRLIQNSRHDVSLTNAVIYESTNFEERPTVTIIRNSARLKGKHSFLNDRIRINHITFYQPALNNFSNVRWSTLISLELPINRWVSMRGSFENSYESVVETTRQRNDTRFTFGISVGNKK</sequence>
<dbReference type="Proteomes" id="UP000515237">
    <property type="component" value="Chromosome"/>
</dbReference>
<feature type="signal peptide" evidence="1">
    <location>
        <begin position="1"/>
        <end position="26"/>
    </location>
</feature>
<name>A0A7G7GAM0_9BACT</name>
<feature type="chain" id="PRO_5028966574" evidence="1">
    <location>
        <begin position="27"/>
        <end position="277"/>
    </location>
</feature>
<keyword evidence="1" id="KW-0732">Signal</keyword>
<organism evidence="2 3">
    <name type="scientific">Adhaeribacter swui</name>
    <dbReference type="NCBI Taxonomy" id="2086471"/>
    <lineage>
        <taxon>Bacteria</taxon>
        <taxon>Pseudomonadati</taxon>
        <taxon>Bacteroidota</taxon>
        <taxon>Cytophagia</taxon>
        <taxon>Cytophagales</taxon>
        <taxon>Hymenobacteraceae</taxon>
        <taxon>Adhaeribacter</taxon>
    </lineage>
</organism>
<dbReference type="KEGG" id="aswu:HUW51_16295"/>
<dbReference type="InterPro" id="IPR007433">
    <property type="entry name" value="DUF481"/>
</dbReference>
<evidence type="ECO:0000313" key="3">
    <source>
        <dbReference type="Proteomes" id="UP000515237"/>
    </source>
</evidence>
<dbReference type="EMBL" id="CP055156">
    <property type="protein sequence ID" value="QNF34204.1"/>
    <property type="molecule type" value="Genomic_DNA"/>
</dbReference>
<dbReference type="Pfam" id="PF04338">
    <property type="entry name" value="DUF481"/>
    <property type="match status" value="1"/>
</dbReference>
<gene>
    <name evidence="2" type="ORF">HUW51_16295</name>
</gene>
<keyword evidence="3" id="KW-1185">Reference proteome</keyword>
<reference evidence="2 3" key="1">
    <citation type="journal article" date="2018" name="Int. J. Syst. Evol. Microbiol.">
        <title>Adhaeribacter swui sp. nov., isolated from wet mud.</title>
        <authorList>
            <person name="Kim D.U."/>
            <person name="Kim K.W."/>
            <person name="Kang M.S."/>
            <person name="Kim J.Y."/>
            <person name="Jang J.H."/>
            <person name="Kim M.K."/>
        </authorList>
    </citation>
    <scope>NUCLEOTIDE SEQUENCE [LARGE SCALE GENOMIC DNA]</scope>
    <source>
        <strain evidence="2 3">KCTC 52873</strain>
    </source>
</reference>
<proteinExistence type="predicted"/>
<dbReference type="RefSeq" id="WP_185270685.1">
    <property type="nucleotide sequence ID" value="NZ_CP055156.1"/>
</dbReference>
<accession>A0A7G7GAM0</accession>